<dbReference type="PRINTS" id="PR00385">
    <property type="entry name" value="P450"/>
</dbReference>
<proteinExistence type="inferred from homology"/>
<reference evidence="15" key="1">
    <citation type="submission" date="2022-07" db="EMBL/GenBank/DDBJ databases">
        <title>Genome Sequence of Physisporinus lineatus.</title>
        <authorList>
            <person name="Buettner E."/>
        </authorList>
    </citation>
    <scope>NUCLEOTIDE SEQUENCE</scope>
    <source>
        <strain evidence="15">VT162</strain>
    </source>
</reference>
<dbReference type="PRINTS" id="PR00463">
    <property type="entry name" value="EP450I"/>
</dbReference>
<evidence type="ECO:0000256" key="5">
    <source>
        <dbReference type="ARBA" id="ARBA00022617"/>
    </source>
</evidence>
<evidence type="ECO:0000313" key="15">
    <source>
        <dbReference type="EMBL" id="KAJ3491620.1"/>
    </source>
</evidence>
<keyword evidence="8" id="KW-1133">Transmembrane helix</keyword>
<dbReference type="PROSITE" id="PS00086">
    <property type="entry name" value="CYTOCHROME_P450"/>
    <property type="match status" value="1"/>
</dbReference>
<keyword evidence="10 13" id="KW-0408">Iron</keyword>
<dbReference type="InterPro" id="IPR050364">
    <property type="entry name" value="Cytochrome_P450_fung"/>
</dbReference>
<dbReference type="EMBL" id="JANAWD010000009">
    <property type="protein sequence ID" value="KAJ3491620.1"/>
    <property type="molecule type" value="Genomic_DNA"/>
</dbReference>
<evidence type="ECO:0000256" key="14">
    <source>
        <dbReference type="RuleBase" id="RU000461"/>
    </source>
</evidence>
<keyword evidence="9 14" id="KW-0560">Oxidoreductase</keyword>
<dbReference type="InterPro" id="IPR036396">
    <property type="entry name" value="Cyt_P450_sf"/>
</dbReference>
<keyword evidence="6" id="KW-0812">Transmembrane</keyword>
<evidence type="ECO:0000256" key="9">
    <source>
        <dbReference type="ARBA" id="ARBA00023002"/>
    </source>
</evidence>
<keyword evidence="7 13" id="KW-0479">Metal-binding</keyword>
<evidence type="ECO:0000256" key="4">
    <source>
        <dbReference type="ARBA" id="ARBA00010617"/>
    </source>
</evidence>
<evidence type="ECO:0000256" key="13">
    <source>
        <dbReference type="PIRSR" id="PIRSR602401-1"/>
    </source>
</evidence>
<comment type="subcellular location">
    <subcellularLocation>
        <location evidence="2">Membrane</location>
    </subcellularLocation>
</comment>
<comment type="similarity">
    <text evidence="4 14">Belongs to the cytochrome P450 family.</text>
</comment>
<protein>
    <recommendedName>
        <fullName evidence="17">Cytochrome P450</fullName>
    </recommendedName>
</protein>
<dbReference type="GO" id="GO:0020037">
    <property type="term" value="F:heme binding"/>
    <property type="evidence" value="ECO:0007669"/>
    <property type="project" value="InterPro"/>
</dbReference>
<evidence type="ECO:0000256" key="2">
    <source>
        <dbReference type="ARBA" id="ARBA00004370"/>
    </source>
</evidence>
<comment type="caution">
    <text evidence="15">The sequence shown here is derived from an EMBL/GenBank/DDBJ whole genome shotgun (WGS) entry which is preliminary data.</text>
</comment>
<evidence type="ECO:0000256" key="6">
    <source>
        <dbReference type="ARBA" id="ARBA00022692"/>
    </source>
</evidence>
<name>A0AAD5YNU3_9APHY</name>
<gene>
    <name evidence="15" type="ORF">NLI96_g552</name>
</gene>
<comment type="cofactor">
    <cofactor evidence="1 13">
        <name>heme</name>
        <dbReference type="ChEBI" id="CHEBI:30413"/>
    </cofactor>
</comment>
<evidence type="ECO:0000256" key="7">
    <source>
        <dbReference type="ARBA" id="ARBA00022723"/>
    </source>
</evidence>
<keyword evidence="12" id="KW-0472">Membrane</keyword>
<sequence>MSFPLFLAPLAALLCAFGLLHLFRRLTARRTDVGLPPSPPADPLIGHLRLMMHPIQESTYYEWHRNYGDIMYLNVLGKPIVLLNSEQAARELLDKKGKIYSDRPHFPAHELLGWHDILAFLPYGEEFHKTRKLFTEALSPSGVRVFQDIQSTQTHLLLKSLLTAPDNFSEHVRRFASAVILEIAYGHRIQTDDDPYLQSTEHINQSLAGAGEPGMTAIDHIPILKHFPAWFPGAAVIRHCNMSSFISEFRPILQSAIRKPFTDVRQKMARGSAEVSFLSMALENLSRTTTNVTKEELRRLEVSSFQFYAAGADTTWSTIENFILVILMHPDVQKKAQAEIDSVLGQRRLPEFGDRESLPYVECVIKESMRWHPAVPLGVPHRVMTDDTHNGMFIPKGATVIANARAMTMDSKVYENPSAFYPERYLPKPEGLGEPFTGSIFGFGRRVCPGRHLAEASVWLVIATILAAFDITPGRDDDGNILEPKADFHIALTR</sequence>
<evidence type="ECO:0000256" key="12">
    <source>
        <dbReference type="ARBA" id="ARBA00023136"/>
    </source>
</evidence>
<evidence type="ECO:0000256" key="8">
    <source>
        <dbReference type="ARBA" id="ARBA00022989"/>
    </source>
</evidence>
<keyword evidence="5 13" id="KW-0349">Heme</keyword>
<dbReference type="GO" id="GO:0016705">
    <property type="term" value="F:oxidoreductase activity, acting on paired donors, with incorporation or reduction of molecular oxygen"/>
    <property type="evidence" value="ECO:0007669"/>
    <property type="project" value="InterPro"/>
</dbReference>
<dbReference type="Gene3D" id="1.10.630.10">
    <property type="entry name" value="Cytochrome P450"/>
    <property type="match status" value="1"/>
</dbReference>
<dbReference type="Proteomes" id="UP001212997">
    <property type="component" value="Unassembled WGS sequence"/>
</dbReference>
<dbReference type="GO" id="GO:0005506">
    <property type="term" value="F:iron ion binding"/>
    <property type="evidence" value="ECO:0007669"/>
    <property type="project" value="InterPro"/>
</dbReference>
<evidence type="ECO:0000256" key="11">
    <source>
        <dbReference type="ARBA" id="ARBA00023033"/>
    </source>
</evidence>
<dbReference type="Pfam" id="PF00067">
    <property type="entry name" value="p450"/>
    <property type="match status" value="1"/>
</dbReference>
<evidence type="ECO:0008006" key="17">
    <source>
        <dbReference type="Google" id="ProtNLM"/>
    </source>
</evidence>
<dbReference type="InterPro" id="IPR002401">
    <property type="entry name" value="Cyt_P450_E_grp-I"/>
</dbReference>
<keyword evidence="11 14" id="KW-0503">Monooxygenase</keyword>
<dbReference type="PANTHER" id="PTHR46300:SF5">
    <property type="entry name" value="CYTOCHROME P450"/>
    <property type="match status" value="1"/>
</dbReference>
<evidence type="ECO:0000313" key="16">
    <source>
        <dbReference type="Proteomes" id="UP001212997"/>
    </source>
</evidence>
<evidence type="ECO:0000256" key="1">
    <source>
        <dbReference type="ARBA" id="ARBA00001971"/>
    </source>
</evidence>
<evidence type="ECO:0000256" key="10">
    <source>
        <dbReference type="ARBA" id="ARBA00023004"/>
    </source>
</evidence>
<dbReference type="GO" id="GO:0016020">
    <property type="term" value="C:membrane"/>
    <property type="evidence" value="ECO:0007669"/>
    <property type="project" value="UniProtKB-SubCell"/>
</dbReference>
<dbReference type="SUPFAM" id="SSF48264">
    <property type="entry name" value="Cytochrome P450"/>
    <property type="match status" value="1"/>
</dbReference>
<organism evidence="15 16">
    <name type="scientific">Meripilus lineatus</name>
    <dbReference type="NCBI Taxonomy" id="2056292"/>
    <lineage>
        <taxon>Eukaryota</taxon>
        <taxon>Fungi</taxon>
        <taxon>Dikarya</taxon>
        <taxon>Basidiomycota</taxon>
        <taxon>Agaricomycotina</taxon>
        <taxon>Agaricomycetes</taxon>
        <taxon>Polyporales</taxon>
        <taxon>Meripilaceae</taxon>
        <taxon>Meripilus</taxon>
    </lineage>
</organism>
<feature type="binding site" description="axial binding residue" evidence="13">
    <location>
        <position position="448"/>
    </location>
    <ligand>
        <name>heme</name>
        <dbReference type="ChEBI" id="CHEBI:30413"/>
    </ligand>
    <ligandPart>
        <name>Fe</name>
        <dbReference type="ChEBI" id="CHEBI:18248"/>
    </ligandPart>
</feature>
<dbReference type="AlphaFoldDB" id="A0AAD5YNU3"/>
<dbReference type="PANTHER" id="PTHR46300">
    <property type="entry name" value="P450, PUTATIVE (EUROFUNG)-RELATED-RELATED"/>
    <property type="match status" value="1"/>
</dbReference>
<comment type="pathway">
    <text evidence="3">Secondary metabolite biosynthesis.</text>
</comment>
<evidence type="ECO:0000256" key="3">
    <source>
        <dbReference type="ARBA" id="ARBA00005179"/>
    </source>
</evidence>
<dbReference type="InterPro" id="IPR017972">
    <property type="entry name" value="Cyt_P450_CS"/>
</dbReference>
<keyword evidence="16" id="KW-1185">Reference proteome</keyword>
<dbReference type="InterPro" id="IPR001128">
    <property type="entry name" value="Cyt_P450"/>
</dbReference>
<dbReference type="GO" id="GO:0004497">
    <property type="term" value="F:monooxygenase activity"/>
    <property type="evidence" value="ECO:0007669"/>
    <property type="project" value="UniProtKB-KW"/>
</dbReference>
<dbReference type="CDD" id="cd11065">
    <property type="entry name" value="CYP64-like"/>
    <property type="match status" value="1"/>
</dbReference>
<accession>A0AAD5YNU3</accession>